<proteinExistence type="predicted"/>
<evidence type="ECO:0000256" key="2">
    <source>
        <dbReference type="ARBA" id="ARBA00023125"/>
    </source>
</evidence>
<dbReference type="GO" id="GO:0003677">
    <property type="term" value="F:DNA binding"/>
    <property type="evidence" value="ECO:0007669"/>
    <property type="project" value="UniProtKB-KW"/>
</dbReference>
<sequence length="123" mass="14117">MKLEITCTRAEANQKQLQNCMETLDEMEGSFQKMTKLLSIAGSDVRLKILYLLNLENELCPCDLADILKMSMPAISQHIRKIKDAGIINSRRDGQTLYYSLNRDETEIFNSIFKSIELIRKTA</sequence>
<dbReference type="SUPFAM" id="SSF46785">
    <property type="entry name" value="Winged helix' DNA-binding domain"/>
    <property type="match status" value="1"/>
</dbReference>
<evidence type="ECO:0000259" key="4">
    <source>
        <dbReference type="PROSITE" id="PS50987"/>
    </source>
</evidence>
<evidence type="ECO:0000256" key="1">
    <source>
        <dbReference type="ARBA" id="ARBA00023015"/>
    </source>
</evidence>
<dbReference type="InterPro" id="IPR051081">
    <property type="entry name" value="HTH_MetalResp_TranReg"/>
</dbReference>
<dbReference type="SMART" id="SM00418">
    <property type="entry name" value="HTH_ARSR"/>
    <property type="match status" value="1"/>
</dbReference>
<organism evidence="5">
    <name type="scientific">marine sediment metagenome</name>
    <dbReference type="NCBI Taxonomy" id="412755"/>
    <lineage>
        <taxon>unclassified sequences</taxon>
        <taxon>metagenomes</taxon>
        <taxon>ecological metagenomes</taxon>
    </lineage>
</organism>
<dbReference type="InterPro" id="IPR001845">
    <property type="entry name" value="HTH_ArsR_DNA-bd_dom"/>
</dbReference>
<keyword evidence="2" id="KW-0238">DNA-binding</keyword>
<name>A0A0F9VJU8_9ZZZZ</name>
<dbReference type="CDD" id="cd00090">
    <property type="entry name" value="HTH_ARSR"/>
    <property type="match status" value="1"/>
</dbReference>
<dbReference type="GO" id="GO:0003700">
    <property type="term" value="F:DNA-binding transcription factor activity"/>
    <property type="evidence" value="ECO:0007669"/>
    <property type="project" value="InterPro"/>
</dbReference>
<keyword evidence="1" id="KW-0805">Transcription regulation</keyword>
<feature type="domain" description="HTH arsR-type" evidence="4">
    <location>
        <begin position="26"/>
        <end position="123"/>
    </location>
</feature>
<reference evidence="5" key="1">
    <citation type="journal article" date="2015" name="Nature">
        <title>Complex archaea that bridge the gap between prokaryotes and eukaryotes.</title>
        <authorList>
            <person name="Spang A."/>
            <person name="Saw J.H."/>
            <person name="Jorgensen S.L."/>
            <person name="Zaremba-Niedzwiedzka K."/>
            <person name="Martijn J."/>
            <person name="Lind A.E."/>
            <person name="van Eijk R."/>
            <person name="Schleper C."/>
            <person name="Guy L."/>
            <person name="Ettema T.J."/>
        </authorList>
    </citation>
    <scope>NUCLEOTIDE SEQUENCE</scope>
</reference>
<dbReference type="EMBL" id="LAZR01000042">
    <property type="protein sequence ID" value="KKO00118.1"/>
    <property type="molecule type" value="Genomic_DNA"/>
</dbReference>
<dbReference type="InterPro" id="IPR011991">
    <property type="entry name" value="ArsR-like_HTH"/>
</dbReference>
<dbReference type="AlphaFoldDB" id="A0A0F9VJU8"/>
<dbReference type="PANTHER" id="PTHR33154:SF33">
    <property type="entry name" value="TRANSCRIPTIONAL REPRESSOR SDPR"/>
    <property type="match status" value="1"/>
</dbReference>
<protein>
    <recommendedName>
        <fullName evidence="4">HTH arsR-type domain-containing protein</fullName>
    </recommendedName>
</protein>
<dbReference type="Gene3D" id="1.10.10.10">
    <property type="entry name" value="Winged helix-like DNA-binding domain superfamily/Winged helix DNA-binding domain"/>
    <property type="match status" value="1"/>
</dbReference>
<dbReference type="Pfam" id="PF01022">
    <property type="entry name" value="HTH_5"/>
    <property type="match status" value="1"/>
</dbReference>
<comment type="caution">
    <text evidence="5">The sequence shown here is derived from an EMBL/GenBank/DDBJ whole genome shotgun (WGS) entry which is preliminary data.</text>
</comment>
<accession>A0A0F9VJU8</accession>
<gene>
    <name evidence="5" type="ORF">LCGC14_0128840</name>
</gene>
<dbReference type="InterPro" id="IPR036390">
    <property type="entry name" value="WH_DNA-bd_sf"/>
</dbReference>
<dbReference type="PANTHER" id="PTHR33154">
    <property type="entry name" value="TRANSCRIPTIONAL REGULATOR, ARSR FAMILY"/>
    <property type="match status" value="1"/>
</dbReference>
<keyword evidence="3" id="KW-0804">Transcription</keyword>
<dbReference type="PRINTS" id="PR00778">
    <property type="entry name" value="HTHARSR"/>
</dbReference>
<dbReference type="InterPro" id="IPR036388">
    <property type="entry name" value="WH-like_DNA-bd_sf"/>
</dbReference>
<evidence type="ECO:0000256" key="3">
    <source>
        <dbReference type="ARBA" id="ARBA00023163"/>
    </source>
</evidence>
<dbReference type="NCBIfam" id="NF033788">
    <property type="entry name" value="HTH_metalloreg"/>
    <property type="match status" value="1"/>
</dbReference>
<dbReference type="PROSITE" id="PS50987">
    <property type="entry name" value="HTH_ARSR_2"/>
    <property type="match status" value="1"/>
</dbReference>
<evidence type="ECO:0000313" key="5">
    <source>
        <dbReference type="EMBL" id="KKO00118.1"/>
    </source>
</evidence>